<dbReference type="RefSeq" id="WP_014456484.1">
    <property type="nucleotide sequence ID" value="NC_017098.1"/>
</dbReference>
<dbReference type="SUPFAM" id="SSF51556">
    <property type="entry name" value="Metallo-dependent hydrolases"/>
    <property type="match status" value="1"/>
</dbReference>
<dbReference type="InterPro" id="IPR011059">
    <property type="entry name" value="Metal-dep_hydrolase_composite"/>
</dbReference>
<dbReference type="Proteomes" id="UP000007383">
    <property type="component" value="Chromosome"/>
</dbReference>
<evidence type="ECO:0000259" key="1">
    <source>
        <dbReference type="Pfam" id="PF07969"/>
    </source>
</evidence>
<dbReference type="HOGENOM" id="CLU_009942_6_1_12"/>
<dbReference type="Pfam" id="PF07969">
    <property type="entry name" value="Amidohydro_3"/>
    <property type="match status" value="1"/>
</dbReference>
<dbReference type="eggNOG" id="COG1574">
    <property type="taxonomic scope" value="Bacteria"/>
</dbReference>
<dbReference type="SUPFAM" id="SSF51338">
    <property type="entry name" value="Composite domain of metallo-dependent hydrolases"/>
    <property type="match status" value="1"/>
</dbReference>
<dbReference type="PANTHER" id="PTHR22642:SF2">
    <property type="entry name" value="PROTEIN LONG AFTER FAR-RED 3"/>
    <property type="match status" value="1"/>
</dbReference>
<dbReference type="EMBL" id="CP003282">
    <property type="protein sequence ID" value="AFG38502.1"/>
    <property type="molecule type" value="Genomic_DNA"/>
</dbReference>
<dbReference type="InterPro" id="IPR013108">
    <property type="entry name" value="Amidohydro_3"/>
</dbReference>
<dbReference type="AlphaFoldDB" id="H9ULV9"/>
<accession>H9ULV9</accession>
<dbReference type="GO" id="GO:0016810">
    <property type="term" value="F:hydrolase activity, acting on carbon-nitrogen (but not peptide) bonds"/>
    <property type="evidence" value="ECO:0007669"/>
    <property type="project" value="InterPro"/>
</dbReference>
<reference evidence="3" key="1">
    <citation type="journal article" date="2013" name="Stand. Genomic Sci.">
        <title>Complete genome sequence of the halophilic bacterium Spirochaeta africana type strain (Z-7692(T)) from the alkaline Lake Magadi in the East African Rift.</title>
        <authorList>
            <person name="Liolos K."/>
            <person name="Abt B."/>
            <person name="Scheuner C."/>
            <person name="Teshima H."/>
            <person name="Held B."/>
            <person name="Lapidus A."/>
            <person name="Nolan M."/>
            <person name="Lucas S."/>
            <person name="Deshpande S."/>
            <person name="Cheng J.F."/>
            <person name="Tapia R."/>
            <person name="Goodwin L.A."/>
            <person name="Pitluck S."/>
            <person name="Pagani I."/>
            <person name="Ivanova N."/>
            <person name="Mavromatis K."/>
            <person name="Mikhailova N."/>
            <person name="Huntemann M."/>
            <person name="Pati A."/>
            <person name="Chen A."/>
            <person name="Palaniappan K."/>
            <person name="Land M."/>
            <person name="Rohde M."/>
            <person name="Tindall B.J."/>
            <person name="Detter J.C."/>
            <person name="Goker M."/>
            <person name="Bristow J."/>
            <person name="Eisen J.A."/>
            <person name="Markowitz V."/>
            <person name="Hugenholtz P."/>
            <person name="Woyke T."/>
            <person name="Klenk H.P."/>
            <person name="Kyrpides N.C."/>
        </authorList>
    </citation>
    <scope>NUCLEOTIDE SEQUENCE</scope>
    <source>
        <strain evidence="3">ATCC 700263 / DSM 8902 / Z-7692</strain>
    </source>
</reference>
<feature type="domain" description="Amidohydrolase 3" evidence="1">
    <location>
        <begin position="49"/>
        <end position="514"/>
    </location>
</feature>
<dbReference type="CDD" id="cd01300">
    <property type="entry name" value="YtcJ_like"/>
    <property type="match status" value="1"/>
</dbReference>
<dbReference type="KEGG" id="sfc:Spiaf_2471"/>
<dbReference type="InterPro" id="IPR032466">
    <property type="entry name" value="Metal_Hydrolase"/>
</dbReference>
<keyword evidence="2" id="KW-0378">Hydrolase</keyword>
<dbReference type="Gene3D" id="3.10.310.70">
    <property type="match status" value="1"/>
</dbReference>
<evidence type="ECO:0000313" key="2">
    <source>
        <dbReference type="EMBL" id="AFG38502.1"/>
    </source>
</evidence>
<dbReference type="Gene3D" id="2.30.40.10">
    <property type="entry name" value="Urease, subunit C, domain 1"/>
    <property type="match status" value="1"/>
</dbReference>
<dbReference type="OrthoDB" id="9767366at2"/>
<sequence length="521" mass="57509">MNAHILYGASVWCGVDIPPVKAIAIQDTCIRHTGSLDECRSAIPGATEHDLGGGFLMPGFNDNHLHAAAYGRQQAMLSLQGLSADQIIDILRQRFAGLAPGRIIEAFGWDYDHVPHPHAALLDKAFPENPVILVQFSGHAAWVNSRVLSKLRITRETVDPPGGVIVRDRAGYPTGVLRDEAVVPIHQKVFLDQHMNLRGLSADIRRALQSFARMGITSVQDNTWLPPAVWVLRHLHRTGQLSCRFSCWPHAGFPRLRWAMERLTPYRRDWYQLGPRKYFLDGSFSTRTAWLMEPYLGPDRLAGVPVLSAAGIEAALRRAARDRRQAAFHAIGDRAVHGFLNIYERVVSDQPVLRDLRIRLEHCQLVQPDDVPRLRRLGVLVAAQPHAAGSYAKDVRLVGVQRANAAYPYRNLLDAGVSLSFGSDIPGEATVHPLLGMQLAVTRPGGQGITVEEAMTAYTAGSAYAEFQEDRKGRIQQGYLADFVHLAQDPRKVEPGQVAGIAVRGTMLGGRWVYRADGSTG</sequence>
<dbReference type="Gene3D" id="3.20.20.140">
    <property type="entry name" value="Metal-dependent hydrolases"/>
    <property type="match status" value="1"/>
</dbReference>
<dbReference type="PATRIC" id="fig|889378.3.peg.2448"/>
<dbReference type="InterPro" id="IPR033932">
    <property type="entry name" value="YtcJ-like"/>
</dbReference>
<gene>
    <name evidence="2" type="ordered locus">Spiaf_2471</name>
</gene>
<organism evidence="2 3">
    <name type="scientific">Spirochaeta africana (strain ATCC 700263 / DSM 8902 / Z-7692)</name>
    <dbReference type="NCBI Taxonomy" id="889378"/>
    <lineage>
        <taxon>Bacteria</taxon>
        <taxon>Pseudomonadati</taxon>
        <taxon>Spirochaetota</taxon>
        <taxon>Spirochaetia</taxon>
        <taxon>Spirochaetales</taxon>
        <taxon>Spirochaetaceae</taxon>
        <taxon>Spirochaeta</taxon>
    </lineage>
</organism>
<proteinExistence type="predicted"/>
<evidence type="ECO:0000313" key="3">
    <source>
        <dbReference type="Proteomes" id="UP000007383"/>
    </source>
</evidence>
<dbReference type="PANTHER" id="PTHR22642">
    <property type="entry name" value="IMIDAZOLONEPROPIONASE"/>
    <property type="match status" value="1"/>
</dbReference>
<dbReference type="STRING" id="889378.Spiaf_2471"/>
<keyword evidence="3" id="KW-1185">Reference proteome</keyword>
<protein>
    <submittedName>
        <fullName evidence="2">Putative TIM-barrel fold metal-dependent hydrolase</fullName>
    </submittedName>
</protein>
<name>H9ULV9_SPIAZ</name>